<comment type="caution">
    <text evidence="3">The sequence shown here is derived from an EMBL/GenBank/DDBJ whole genome shotgun (WGS) entry which is preliminary data.</text>
</comment>
<dbReference type="InterPro" id="IPR017972">
    <property type="entry name" value="Cyt_P450_CS"/>
</dbReference>
<dbReference type="CDD" id="cd11029">
    <property type="entry name" value="CYP107-like"/>
    <property type="match status" value="1"/>
</dbReference>
<dbReference type="Proteomes" id="UP001501251">
    <property type="component" value="Unassembled WGS sequence"/>
</dbReference>
<evidence type="ECO:0000313" key="4">
    <source>
        <dbReference type="Proteomes" id="UP001501251"/>
    </source>
</evidence>
<dbReference type="Gene3D" id="1.10.630.10">
    <property type="entry name" value="Cytochrome P450"/>
    <property type="match status" value="1"/>
</dbReference>
<gene>
    <name evidence="3" type="ORF">GCM10022252_16860</name>
</gene>
<dbReference type="PANTHER" id="PTHR46696">
    <property type="entry name" value="P450, PUTATIVE (EUROFUNG)-RELATED"/>
    <property type="match status" value="1"/>
</dbReference>
<dbReference type="RefSeq" id="WP_344916681.1">
    <property type="nucleotide sequence ID" value="NZ_BAABAQ010000002.1"/>
</dbReference>
<accession>A0ABP8ALA1</accession>
<sequence>MTADQDPYLLMPGEELICPIHPLYYGVRAESDPRPPYVPEGRRLWLVTRYEDAKTILADPHVVKDVRGAVELYNHKAGVKWPLIGGRLAAHMLNVDPPDHTRLRRLVSRPLSVKAIERFRPKIEATVSTLLDAMEGQDQVDLISAFALPLPMMTICDLLGIPDSEMGRLHRWAEVLPRFSDTEEAAATALGILEDVNAIIEVKRATPGDDLISSLLRDHEAHNIGDDELPAMVYFLLVAGFEATVNLITNGTLALLRNPDQFALLRSDPALLPGAIDEFMRFDGPASMSMLRYTDAPVRVGGVEIPEGEFVFVSYQAANHDGDQFPDPDRLDITRHSAGHLGFGHGIHYCLGAPLARLEGEIAIGRLIDRFPDLALGTDPNRLTWMDGTLVHQLLSLPVLPKGPASPF</sequence>
<dbReference type="SUPFAM" id="SSF48264">
    <property type="entry name" value="Cytochrome P450"/>
    <property type="match status" value="1"/>
</dbReference>
<keyword evidence="4" id="KW-1185">Reference proteome</keyword>
<comment type="similarity">
    <text evidence="1 2">Belongs to the cytochrome P450 family.</text>
</comment>
<dbReference type="PRINTS" id="PR00359">
    <property type="entry name" value="BP450"/>
</dbReference>
<keyword evidence="2" id="KW-0408">Iron</keyword>
<dbReference type="Pfam" id="PF00067">
    <property type="entry name" value="p450"/>
    <property type="match status" value="1"/>
</dbReference>
<dbReference type="InterPro" id="IPR002397">
    <property type="entry name" value="Cyt_P450_B"/>
</dbReference>
<keyword evidence="2" id="KW-0560">Oxidoreductase</keyword>
<keyword evidence="2" id="KW-0479">Metal-binding</keyword>
<evidence type="ECO:0000256" key="1">
    <source>
        <dbReference type="ARBA" id="ARBA00010617"/>
    </source>
</evidence>
<dbReference type="PANTHER" id="PTHR46696:SF1">
    <property type="entry name" value="CYTOCHROME P450 YJIB-RELATED"/>
    <property type="match status" value="1"/>
</dbReference>
<keyword evidence="2" id="KW-0349">Heme</keyword>
<evidence type="ECO:0000313" key="3">
    <source>
        <dbReference type="EMBL" id="GAA4185833.1"/>
    </source>
</evidence>
<dbReference type="InterPro" id="IPR001128">
    <property type="entry name" value="Cyt_P450"/>
</dbReference>
<proteinExistence type="inferred from homology"/>
<organism evidence="3 4">
    <name type="scientific">Streptosporangium oxazolinicum</name>
    <dbReference type="NCBI Taxonomy" id="909287"/>
    <lineage>
        <taxon>Bacteria</taxon>
        <taxon>Bacillati</taxon>
        <taxon>Actinomycetota</taxon>
        <taxon>Actinomycetes</taxon>
        <taxon>Streptosporangiales</taxon>
        <taxon>Streptosporangiaceae</taxon>
        <taxon>Streptosporangium</taxon>
    </lineage>
</organism>
<reference evidence="4" key="1">
    <citation type="journal article" date="2019" name="Int. J. Syst. Evol. Microbiol.">
        <title>The Global Catalogue of Microorganisms (GCM) 10K type strain sequencing project: providing services to taxonomists for standard genome sequencing and annotation.</title>
        <authorList>
            <consortium name="The Broad Institute Genomics Platform"/>
            <consortium name="The Broad Institute Genome Sequencing Center for Infectious Disease"/>
            <person name="Wu L."/>
            <person name="Ma J."/>
        </authorList>
    </citation>
    <scope>NUCLEOTIDE SEQUENCE [LARGE SCALE GENOMIC DNA]</scope>
    <source>
        <strain evidence="4">JCM 17388</strain>
    </source>
</reference>
<dbReference type="PROSITE" id="PS00086">
    <property type="entry name" value="CYTOCHROME_P450"/>
    <property type="match status" value="1"/>
</dbReference>
<keyword evidence="2" id="KW-0503">Monooxygenase</keyword>
<name>A0ABP8ALA1_9ACTN</name>
<protein>
    <submittedName>
        <fullName evidence="3">Cytochrome P450</fullName>
    </submittedName>
</protein>
<evidence type="ECO:0000256" key="2">
    <source>
        <dbReference type="RuleBase" id="RU000461"/>
    </source>
</evidence>
<dbReference type="InterPro" id="IPR036396">
    <property type="entry name" value="Cyt_P450_sf"/>
</dbReference>
<dbReference type="EMBL" id="BAABAQ010000002">
    <property type="protein sequence ID" value="GAA4185833.1"/>
    <property type="molecule type" value="Genomic_DNA"/>
</dbReference>